<organism evidence="2 3">
    <name type="scientific">Arabidopsis thaliana</name>
    <name type="common">Mouse-ear cress</name>
    <dbReference type="NCBI Taxonomy" id="3702"/>
    <lineage>
        <taxon>Eukaryota</taxon>
        <taxon>Viridiplantae</taxon>
        <taxon>Streptophyta</taxon>
        <taxon>Embryophyta</taxon>
        <taxon>Tracheophyta</taxon>
        <taxon>Spermatophyta</taxon>
        <taxon>Magnoliopsida</taxon>
        <taxon>eudicotyledons</taxon>
        <taxon>Gunneridae</taxon>
        <taxon>Pentapetalae</taxon>
        <taxon>rosids</taxon>
        <taxon>malvids</taxon>
        <taxon>Brassicales</taxon>
        <taxon>Brassicaceae</taxon>
        <taxon>Camelineae</taxon>
        <taxon>Arabidopsis</taxon>
    </lineage>
</organism>
<evidence type="ECO:0000313" key="2">
    <source>
        <dbReference type="EMBL" id="OAP16462.1"/>
    </source>
</evidence>
<name>A0A178WH81_ARATH</name>
<dbReference type="AlphaFoldDB" id="A0A178WH81"/>
<protein>
    <submittedName>
        <fullName evidence="2">IDD16</fullName>
    </submittedName>
</protein>
<comment type="caution">
    <text evidence="2">The sequence shown here is derived from an EMBL/GenBank/DDBJ whole genome shotgun (WGS) entry which is preliminary data.</text>
</comment>
<evidence type="ECO:0000313" key="3">
    <source>
        <dbReference type="Proteomes" id="UP000078284"/>
    </source>
</evidence>
<accession>A0A178WH81</accession>
<proteinExistence type="predicted"/>
<feature type="region of interest" description="Disordered" evidence="1">
    <location>
        <begin position="1"/>
        <end position="44"/>
    </location>
</feature>
<sequence length="44" mass="4774">MIHYEQNNNLQNLPSSSSNDLLLGINGADATHKRKRRPAGTPGS</sequence>
<dbReference type="EMBL" id="LUHQ01000001">
    <property type="protein sequence ID" value="OAP16462.1"/>
    <property type="molecule type" value="Genomic_DNA"/>
</dbReference>
<feature type="compositionally biased region" description="Low complexity" evidence="1">
    <location>
        <begin position="7"/>
        <end position="23"/>
    </location>
</feature>
<dbReference type="Proteomes" id="UP000078284">
    <property type="component" value="Chromosome 1"/>
</dbReference>
<evidence type="ECO:0000256" key="1">
    <source>
        <dbReference type="SAM" id="MobiDB-lite"/>
    </source>
</evidence>
<gene>
    <name evidence="2" type="ordered locus">AXX17_At1g26020</name>
</gene>
<reference evidence="3" key="1">
    <citation type="journal article" date="2016" name="Proc. Natl. Acad. Sci. U.S.A.">
        <title>Chromosome-level assembly of Arabidopsis thaliana Ler reveals the extent of translocation and inversion polymorphisms.</title>
        <authorList>
            <person name="Zapata L."/>
            <person name="Ding J."/>
            <person name="Willing E.M."/>
            <person name="Hartwig B."/>
            <person name="Bezdan D."/>
            <person name="Jiao W.B."/>
            <person name="Patel V."/>
            <person name="Velikkakam James G."/>
            <person name="Koornneef M."/>
            <person name="Ossowski S."/>
            <person name="Schneeberger K."/>
        </authorList>
    </citation>
    <scope>NUCLEOTIDE SEQUENCE [LARGE SCALE GENOMIC DNA]</scope>
    <source>
        <strain evidence="3">cv. Landsberg erecta</strain>
    </source>
</reference>